<evidence type="ECO:0000313" key="2">
    <source>
        <dbReference type="EMBL" id="TKA21978.1"/>
    </source>
</evidence>
<keyword evidence="3" id="KW-1185">Reference proteome</keyword>
<dbReference type="AlphaFoldDB" id="A0A4U0TJG4"/>
<proteinExistence type="predicted"/>
<dbReference type="EMBL" id="NAJL01000090">
    <property type="protein sequence ID" value="TKA21978.1"/>
    <property type="molecule type" value="Genomic_DNA"/>
</dbReference>
<reference evidence="2 3" key="1">
    <citation type="submission" date="2017-03" db="EMBL/GenBank/DDBJ databases">
        <title>Genomes of endolithic fungi from Antarctica.</title>
        <authorList>
            <person name="Coleine C."/>
            <person name="Masonjones S."/>
            <person name="Stajich J.E."/>
        </authorList>
    </citation>
    <scope>NUCLEOTIDE SEQUENCE [LARGE SCALE GENOMIC DNA]</scope>
    <source>
        <strain evidence="2 3">CCFEE 6315</strain>
    </source>
</reference>
<organism evidence="2 3">
    <name type="scientific">Salinomyces thailandicus</name>
    <dbReference type="NCBI Taxonomy" id="706561"/>
    <lineage>
        <taxon>Eukaryota</taxon>
        <taxon>Fungi</taxon>
        <taxon>Dikarya</taxon>
        <taxon>Ascomycota</taxon>
        <taxon>Pezizomycotina</taxon>
        <taxon>Dothideomycetes</taxon>
        <taxon>Dothideomycetidae</taxon>
        <taxon>Mycosphaerellales</taxon>
        <taxon>Teratosphaeriaceae</taxon>
        <taxon>Salinomyces</taxon>
    </lineage>
</organism>
<comment type="caution">
    <text evidence="2">The sequence shown here is derived from an EMBL/GenBank/DDBJ whole genome shotgun (WGS) entry which is preliminary data.</text>
</comment>
<protein>
    <submittedName>
        <fullName evidence="2">Uncharacterized protein</fullName>
    </submittedName>
</protein>
<feature type="compositionally biased region" description="Low complexity" evidence="1">
    <location>
        <begin position="73"/>
        <end position="87"/>
    </location>
</feature>
<dbReference type="Proteomes" id="UP000308549">
    <property type="component" value="Unassembled WGS sequence"/>
</dbReference>
<accession>A0A4U0TJG4</accession>
<name>A0A4U0TJG4_9PEZI</name>
<evidence type="ECO:0000313" key="3">
    <source>
        <dbReference type="Proteomes" id="UP000308549"/>
    </source>
</evidence>
<feature type="region of interest" description="Disordered" evidence="1">
    <location>
        <begin position="73"/>
        <end position="96"/>
    </location>
</feature>
<evidence type="ECO:0000256" key="1">
    <source>
        <dbReference type="SAM" id="MobiDB-lite"/>
    </source>
</evidence>
<gene>
    <name evidence="2" type="ORF">B0A50_08557</name>
</gene>
<sequence>MAAPMNEMMQVETRRILRAWNVSEAEAITNLYKKARSIVNTFTLYARDFPSALWARSFHPQKFLTYAFEPTSHISTKPSPSSTSHPSGLLQDADKLRWTDTAREQESLLSF</sequence>